<accession>A0ABY5PAD3</accession>
<evidence type="ECO:0000313" key="2">
    <source>
        <dbReference type="Proteomes" id="UP001058860"/>
    </source>
</evidence>
<dbReference type="Gene3D" id="1.10.10.2910">
    <property type="match status" value="1"/>
</dbReference>
<reference evidence="2" key="1">
    <citation type="submission" date="2021-11" db="EMBL/GenBank/DDBJ databases">
        <title>Cultivation dependent microbiological survey of springs from the worlds oldest radium mine currently devoted to the extraction of radon-saturated water.</title>
        <authorList>
            <person name="Kapinusova G."/>
            <person name="Smrhova T."/>
            <person name="Strejcek M."/>
            <person name="Suman J."/>
            <person name="Jani K."/>
            <person name="Pajer P."/>
            <person name="Uhlik O."/>
        </authorList>
    </citation>
    <scope>NUCLEOTIDE SEQUENCE [LARGE SCALE GENOMIC DNA]</scope>
    <source>
        <strain evidence="2">J379</strain>
    </source>
</reference>
<organism evidence="1 2">
    <name type="scientific">Svornostia abyssi</name>
    <dbReference type="NCBI Taxonomy" id="2898438"/>
    <lineage>
        <taxon>Bacteria</taxon>
        <taxon>Bacillati</taxon>
        <taxon>Actinomycetota</taxon>
        <taxon>Thermoleophilia</taxon>
        <taxon>Solirubrobacterales</taxon>
        <taxon>Baekduiaceae</taxon>
        <taxon>Svornostia</taxon>
    </lineage>
</organism>
<dbReference type="EMBL" id="CP088295">
    <property type="protein sequence ID" value="UUY01583.1"/>
    <property type="molecule type" value="Genomic_DNA"/>
</dbReference>
<dbReference type="RefSeq" id="WP_353862138.1">
    <property type="nucleotide sequence ID" value="NZ_CP088295.1"/>
</dbReference>
<keyword evidence="2" id="KW-1185">Reference proteome</keyword>
<sequence length="276" mass="30868">MHTRQLSLFEQYRFGDPTLTDEQVVEAIARQILEDADAKPPVDVEVLASACGINEIEQRQAGPAGMLFRRGGVLVASIHAGDGLERGRFTVLHEGGHTFLEDFLRTIQYRCAGQRTREEYLCDVAAAEMLLPREFFVPDLKQAGVGLQGVEDLAQHYVASHQSTALRVVALTEGTVALLVFKVAHKPSERGRENNCEPRLRLQWSSTTGSWPFVRRHKSADTGSAVERAWQGEWVSETALVDEFFGESLGPMNVDARRYGDTVLVLVRPRVRLLRR</sequence>
<gene>
    <name evidence="1" type="ORF">LRS13_12645</name>
</gene>
<name>A0ABY5PAD3_9ACTN</name>
<proteinExistence type="predicted"/>
<protein>
    <submittedName>
        <fullName evidence="1">ImmA/IrrE family metallo-endopeptidase</fullName>
    </submittedName>
</protein>
<dbReference type="Proteomes" id="UP001058860">
    <property type="component" value="Chromosome"/>
</dbReference>
<evidence type="ECO:0000313" key="1">
    <source>
        <dbReference type="EMBL" id="UUY01583.1"/>
    </source>
</evidence>